<protein>
    <submittedName>
        <fullName evidence="5">Endo/exonuclease/phosphatase domain-containing protein</fullName>
    </submittedName>
</protein>
<dbReference type="OrthoDB" id="5867484at2759"/>
<dbReference type="Gene3D" id="3.60.10.10">
    <property type="entry name" value="Endonuclease/exonuclease/phosphatase"/>
    <property type="match status" value="1"/>
</dbReference>
<keyword evidence="4" id="KW-1185">Reference proteome</keyword>
<dbReference type="Proteomes" id="UP000038040">
    <property type="component" value="Unplaced"/>
</dbReference>
<evidence type="ECO:0000313" key="3">
    <source>
        <dbReference type="Proteomes" id="UP000038040"/>
    </source>
</evidence>
<sequence length="229" mass="24902">MSGTGASAASGAGLWKKAVSALLVYFSLIPTDSAASQCFMQQYSLCTISLTKYVFSEFLAMKLMTHNFLTSKFLKGVVNGSKPAIMSKIRVAAGVPPVTLSPSDSMVKGSNTLDAASASPDAHDTRCSDQRYWLYHCGASNNSGRNGVAIVISDKADDRDKDKFYAELQLLTKSLPKHDMIIIGGDWNARVNHNAMALTIGKYCIADWCANGERLLRYAEEHELFITNT</sequence>
<evidence type="ECO:0000256" key="1">
    <source>
        <dbReference type="SAM" id="SignalP"/>
    </source>
</evidence>
<organism evidence="3 5">
    <name type="scientific">Dracunculus medinensis</name>
    <name type="common">Guinea worm</name>
    <dbReference type="NCBI Taxonomy" id="318479"/>
    <lineage>
        <taxon>Eukaryota</taxon>
        <taxon>Metazoa</taxon>
        <taxon>Ecdysozoa</taxon>
        <taxon>Nematoda</taxon>
        <taxon>Chromadorea</taxon>
        <taxon>Rhabditida</taxon>
        <taxon>Spirurina</taxon>
        <taxon>Dracunculoidea</taxon>
        <taxon>Dracunculidae</taxon>
        <taxon>Dracunculus</taxon>
    </lineage>
</organism>
<evidence type="ECO:0000313" key="4">
    <source>
        <dbReference type="Proteomes" id="UP000274756"/>
    </source>
</evidence>
<reference evidence="5" key="1">
    <citation type="submission" date="2017-02" db="UniProtKB">
        <authorList>
            <consortium name="WormBaseParasite"/>
        </authorList>
    </citation>
    <scope>IDENTIFICATION</scope>
</reference>
<proteinExistence type="predicted"/>
<dbReference type="SUPFAM" id="SSF56219">
    <property type="entry name" value="DNase I-like"/>
    <property type="match status" value="1"/>
</dbReference>
<evidence type="ECO:0000313" key="5">
    <source>
        <dbReference type="WBParaSite" id="DME_0000807901-mRNA-1"/>
    </source>
</evidence>
<dbReference type="STRING" id="318479.A0A0N4UK52"/>
<keyword evidence="1" id="KW-0732">Signal</keyword>
<reference evidence="2 4" key="2">
    <citation type="submission" date="2018-11" db="EMBL/GenBank/DDBJ databases">
        <authorList>
            <consortium name="Pathogen Informatics"/>
        </authorList>
    </citation>
    <scope>NUCLEOTIDE SEQUENCE [LARGE SCALE GENOMIC DNA]</scope>
</reference>
<dbReference type="Proteomes" id="UP000274756">
    <property type="component" value="Unassembled WGS sequence"/>
</dbReference>
<evidence type="ECO:0000313" key="2">
    <source>
        <dbReference type="EMBL" id="VDN52231.1"/>
    </source>
</evidence>
<feature type="chain" id="PRO_5041039556" evidence="1">
    <location>
        <begin position="35"/>
        <end position="229"/>
    </location>
</feature>
<accession>A0A0N4UK52</accession>
<feature type="signal peptide" evidence="1">
    <location>
        <begin position="1"/>
        <end position="34"/>
    </location>
</feature>
<dbReference type="InterPro" id="IPR036691">
    <property type="entry name" value="Endo/exonu/phosph_ase_sf"/>
</dbReference>
<name>A0A0N4UK52_DRAME</name>
<dbReference type="EMBL" id="UYYG01000050">
    <property type="protein sequence ID" value="VDN52231.1"/>
    <property type="molecule type" value="Genomic_DNA"/>
</dbReference>
<gene>
    <name evidence="2" type="ORF">DME_LOCUS2204</name>
</gene>
<dbReference type="WBParaSite" id="DME_0000807901-mRNA-1">
    <property type="protein sequence ID" value="DME_0000807901-mRNA-1"/>
    <property type="gene ID" value="DME_0000807901"/>
</dbReference>
<dbReference type="AlphaFoldDB" id="A0A0N4UK52"/>